<evidence type="ECO:0000313" key="2">
    <source>
        <dbReference type="Proteomes" id="UP000223311"/>
    </source>
</evidence>
<name>A0A2B5IQ69_9BACI</name>
<evidence type="ECO:0000313" key="1">
    <source>
        <dbReference type="EMBL" id="PFZ27081.1"/>
    </source>
</evidence>
<dbReference type="EMBL" id="NVGE01000030">
    <property type="protein sequence ID" value="PFZ27081.1"/>
    <property type="molecule type" value="Genomic_DNA"/>
</dbReference>
<reference evidence="1 2" key="1">
    <citation type="submission" date="2017-09" db="EMBL/GenBank/DDBJ databases">
        <title>Large-scale bioinformatics analysis of Bacillus genomes uncovers conserved roles of natural products in bacterial physiology.</title>
        <authorList>
            <consortium name="Agbiome Team Llc"/>
            <person name="Bleich R.M."/>
            <person name="Grubbs K.J."/>
            <person name="Santa Maria K.C."/>
            <person name="Allen S.E."/>
            <person name="Farag S."/>
            <person name="Shank E.A."/>
            <person name="Bowers A."/>
        </authorList>
    </citation>
    <scope>NUCLEOTIDE SEQUENCE [LARGE SCALE GENOMIC DNA]</scope>
    <source>
        <strain evidence="1 2">AFS080080</strain>
    </source>
</reference>
<dbReference type="RefSeq" id="WP_098068712.1">
    <property type="nucleotide sequence ID" value="NZ_JBNTKY010000005.1"/>
</dbReference>
<proteinExistence type="predicted"/>
<accession>A0A2B5IQ69</accession>
<dbReference type="Proteomes" id="UP000223311">
    <property type="component" value="Unassembled WGS sequence"/>
</dbReference>
<gene>
    <name evidence="1" type="ORF">COL66_19935</name>
</gene>
<protein>
    <submittedName>
        <fullName evidence="1">Uncharacterized protein</fullName>
    </submittedName>
</protein>
<comment type="caution">
    <text evidence="1">The sequence shown here is derived from an EMBL/GenBank/DDBJ whole genome shotgun (WGS) entry which is preliminary data.</text>
</comment>
<sequence>MTNVITYVTDEFLENFKVNFKTDYLPLYKTNNTVEITKLFSNPGNVHESSTVFDYVPLKLEIVDGEAAKENIRTLWSSLKHISISEAESEKMWVALANTYYVDYHLNQLNLISSQDKDRSIESRTIFNQGHKRSLMINNLSLLWWIAYYTVDVEHPSNPFHLTDFFVESAFRGNAVAWFSSNIISNKAISLGILEAIKELAEQDKMIVNRYSYSNANKILNQIGGVRILDMLTREEVKEIICTNLLDTEKIRVPQMQ</sequence>
<dbReference type="AlphaFoldDB" id="A0A2B5IQ69"/>
<organism evidence="1 2">
    <name type="scientific">Bacillus wiedmannii</name>
    <dbReference type="NCBI Taxonomy" id="1890302"/>
    <lineage>
        <taxon>Bacteria</taxon>
        <taxon>Bacillati</taxon>
        <taxon>Bacillota</taxon>
        <taxon>Bacilli</taxon>
        <taxon>Bacillales</taxon>
        <taxon>Bacillaceae</taxon>
        <taxon>Bacillus</taxon>
        <taxon>Bacillus cereus group</taxon>
    </lineage>
</organism>
<dbReference type="Pfam" id="PF19866">
    <property type="entry name" value="DUF6339"/>
    <property type="match status" value="1"/>
</dbReference>
<dbReference type="InterPro" id="IPR045920">
    <property type="entry name" value="DUF6339"/>
</dbReference>